<evidence type="ECO:0000313" key="1">
    <source>
        <dbReference type="EMBL" id="NEG69489.1"/>
    </source>
</evidence>
<evidence type="ECO:0000313" key="2">
    <source>
        <dbReference type="Proteomes" id="UP000469292"/>
    </source>
</evidence>
<sequence>MELSIAWIGPRGIVVHINDGGIFHTKQPWQIYVNDILVRTTNTVETYVDGFLPGRTVSLAVQHEDFSSYQDTTVTLPAERATYRTAIAA</sequence>
<dbReference type="AlphaFoldDB" id="A0A6I5N1I0"/>
<gene>
    <name evidence="1" type="ORF">F6S87_02390</name>
</gene>
<dbReference type="RefSeq" id="WP_163227048.1">
    <property type="nucleotide sequence ID" value="NZ_VYSG01000001.1"/>
</dbReference>
<comment type="caution">
    <text evidence="1">The sequence shown here is derived from an EMBL/GenBank/DDBJ whole genome shotgun (WGS) entry which is preliminary data.</text>
</comment>
<evidence type="ECO:0008006" key="3">
    <source>
        <dbReference type="Google" id="ProtNLM"/>
    </source>
</evidence>
<dbReference type="Proteomes" id="UP000469292">
    <property type="component" value="Unassembled WGS sequence"/>
</dbReference>
<keyword evidence="2" id="KW-1185">Reference proteome</keyword>
<accession>A0A6I5N1I0</accession>
<dbReference type="EMBL" id="VYSG01000001">
    <property type="protein sequence ID" value="NEG69489.1"/>
    <property type="molecule type" value="Genomic_DNA"/>
</dbReference>
<name>A0A6I5N1I0_9BIFI</name>
<proteinExistence type="predicted"/>
<reference evidence="1 2" key="1">
    <citation type="submission" date="2019-09" db="EMBL/GenBank/DDBJ databases">
        <title>Phylogenetic characterization of a novel taxon of the genus Bifidobacterium: Bifidobacterium choloepi sp. nov.</title>
        <authorList>
            <person name="Modesto M."/>
            <person name="Satti M."/>
        </authorList>
    </citation>
    <scope>NUCLEOTIDE SEQUENCE [LARGE SCALE GENOMIC DNA]</scope>
    <source>
        <strain evidence="1 2">BRDM6</strain>
    </source>
</reference>
<organism evidence="1 2">
    <name type="scientific">Bifidobacterium choloepi</name>
    <dbReference type="NCBI Taxonomy" id="2614131"/>
    <lineage>
        <taxon>Bacteria</taxon>
        <taxon>Bacillati</taxon>
        <taxon>Actinomycetota</taxon>
        <taxon>Actinomycetes</taxon>
        <taxon>Bifidobacteriales</taxon>
        <taxon>Bifidobacteriaceae</taxon>
        <taxon>Bifidobacterium</taxon>
    </lineage>
</organism>
<protein>
    <recommendedName>
        <fullName evidence="3">PEGA domain-containing protein</fullName>
    </recommendedName>
</protein>